<feature type="chain" id="PRO_5035144537" evidence="4">
    <location>
        <begin position="22"/>
        <end position="329"/>
    </location>
</feature>
<dbReference type="PANTHER" id="PTHR33376:SF7">
    <property type="entry name" value="C4-DICARBOXYLATE-BINDING PROTEIN DCTB"/>
    <property type="match status" value="1"/>
</dbReference>
<dbReference type="Gene3D" id="3.40.190.170">
    <property type="entry name" value="Bacterial extracellular solute-binding protein, family 7"/>
    <property type="match status" value="1"/>
</dbReference>
<dbReference type="InterPro" id="IPR038404">
    <property type="entry name" value="TRAP_DctP_sf"/>
</dbReference>
<evidence type="ECO:0000313" key="6">
    <source>
        <dbReference type="Proteomes" id="UP000627205"/>
    </source>
</evidence>
<dbReference type="Proteomes" id="UP000627205">
    <property type="component" value="Unassembled WGS sequence"/>
</dbReference>
<gene>
    <name evidence="5" type="ORF">GCM10011430_27020</name>
</gene>
<dbReference type="PANTHER" id="PTHR33376">
    <property type="match status" value="1"/>
</dbReference>
<comment type="similarity">
    <text evidence="1">Belongs to the bacterial solute-binding protein 7 family.</text>
</comment>
<dbReference type="RefSeq" id="WP_188422645.1">
    <property type="nucleotide sequence ID" value="NZ_BMDP01000004.1"/>
</dbReference>
<evidence type="ECO:0000256" key="2">
    <source>
        <dbReference type="ARBA" id="ARBA00022448"/>
    </source>
</evidence>
<dbReference type="NCBIfam" id="NF037995">
    <property type="entry name" value="TRAP_S1"/>
    <property type="match status" value="1"/>
</dbReference>
<comment type="caution">
    <text evidence="5">The sequence shown here is derived from an EMBL/GenBank/DDBJ whole genome shotgun (WGS) entry which is preliminary data.</text>
</comment>
<proteinExistence type="inferred from homology"/>
<feature type="signal peptide" evidence="4">
    <location>
        <begin position="1"/>
        <end position="21"/>
    </location>
</feature>
<dbReference type="Pfam" id="PF03480">
    <property type="entry name" value="DctP"/>
    <property type="match status" value="1"/>
</dbReference>
<organism evidence="5 6">
    <name type="scientific">Oxalicibacterium solurbis</name>
    <dbReference type="NCBI Taxonomy" id="69280"/>
    <lineage>
        <taxon>Bacteria</taxon>
        <taxon>Pseudomonadati</taxon>
        <taxon>Pseudomonadota</taxon>
        <taxon>Betaproteobacteria</taxon>
        <taxon>Burkholderiales</taxon>
        <taxon>Oxalobacteraceae</taxon>
        <taxon>Oxalicibacterium</taxon>
    </lineage>
</organism>
<dbReference type="InterPro" id="IPR018389">
    <property type="entry name" value="DctP_fam"/>
</dbReference>
<reference evidence="5" key="2">
    <citation type="submission" date="2020-09" db="EMBL/GenBank/DDBJ databases">
        <authorList>
            <person name="Sun Q."/>
            <person name="Sedlacek I."/>
        </authorList>
    </citation>
    <scope>NUCLEOTIDE SEQUENCE</scope>
    <source>
        <strain evidence="5">CCM 7664</strain>
    </source>
</reference>
<protein>
    <submittedName>
        <fullName evidence="5">C4-dicarboxylate ABC transporter</fullName>
    </submittedName>
</protein>
<dbReference type="AlphaFoldDB" id="A0A8J3F741"/>
<dbReference type="GO" id="GO:0030288">
    <property type="term" value="C:outer membrane-bounded periplasmic space"/>
    <property type="evidence" value="ECO:0007669"/>
    <property type="project" value="InterPro"/>
</dbReference>
<evidence type="ECO:0000256" key="3">
    <source>
        <dbReference type="ARBA" id="ARBA00022729"/>
    </source>
</evidence>
<dbReference type="GO" id="GO:0055085">
    <property type="term" value="P:transmembrane transport"/>
    <property type="evidence" value="ECO:0007669"/>
    <property type="project" value="InterPro"/>
</dbReference>
<dbReference type="EMBL" id="BMDP01000004">
    <property type="protein sequence ID" value="GGI55528.1"/>
    <property type="molecule type" value="Genomic_DNA"/>
</dbReference>
<evidence type="ECO:0000256" key="4">
    <source>
        <dbReference type="SAM" id="SignalP"/>
    </source>
</evidence>
<dbReference type="PIRSF" id="PIRSF006470">
    <property type="entry name" value="DctB"/>
    <property type="match status" value="1"/>
</dbReference>
<sequence length="329" mass="35915">MKLPALLLGLALSLAAATSFAQTTIVIGFSHTDRIESAKGRAAQRFKELAEQASRHRLRVDVYPNGHLYKESDELEALQLGAVQMIAPPIVKLTQSGVREFEVFDLPYLFTDDASVARVTEGPVGRNLLNKLEGKGMVGLSYWNSGFKVMSANKPLKTPEDFKGLRMRIHSSPTLDAQMEALGAVPRLLDAGEVYLALQAGLIDGTESTPSSFVERKLYDVQSNLTLSNHGYQGSAVVVNKKFWDGLPADLRGIISNAMREATVYANQLAAQENAAAIAWLKKNKKVRIRTLNDKEAAAWHKALQPVRADLASRIGRSTVMSVVSEAAK</sequence>
<dbReference type="GO" id="GO:0015740">
    <property type="term" value="P:C4-dicarboxylate transport"/>
    <property type="evidence" value="ECO:0007669"/>
    <property type="project" value="TreeGrafter"/>
</dbReference>
<dbReference type="InterPro" id="IPR004682">
    <property type="entry name" value="TRAP_DctP"/>
</dbReference>
<keyword evidence="3 4" id="KW-0732">Signal</keyword>
<name>A0A8J3F741_9BURK</name>
<dbReference type="NCBIfam" id="TIGR00787">
    <property type="entry name" value="dctP"/>
    <property type="match status" value="1"/>
</dbReference>
<accession>A0A8J3F741</accession>
<reference evidence="5" key="1">
    <citation type="journal article" date="2014" name="Int. J. Syst. Evol. Microbiol.">
        <title>Complete genome sequence of Corynebacterium casei LMG S-19264T (=DSM 44701T), isolated from a smear-ripened cheese.</title>
        <authorList>
            <consortium name="US DOE Joint Genome Institute (JGI-PGF)"/>
            <person name="Walter F."/>
            <person name="Albersmeier A."/>
            <person name="Kalinowski J."/>
            <person name="Ruckert C."/>
        </authorList>
    </citation>
    <scope>NUCLEOTIDE SEQUENCE</scope>
    <source>
        <strain evidence="5">CCM 7664</strain>
    </source>
</reference>
<keyword evidence="6" id="KW-1185">Reference proteome</keyword>
<evidence type="ECO:0000256" key="1">
    <source>
        <dbReference type="ARBA" id="ARBA00009023"/>
    </source>
</evidence>
<evidence type="ECO:0000313" key="5">
    <source>
        <dbReference type="EMBL" id="GGI55528.1"/>
    </source>
</evidence>
<keyword evidence="2" id="KW-0813">Transport</keyword>